<dbReference type="AlphaFoldDB" id="A0A8C2IW73"/>
<organism evidence="5 6">
    <name type="scientific">Cyprinus carpio</name>
    <name type="common">Common carp</name>
    <dbReference type="NCBI Taxonomy" id="7962"/>
    <lineage>
        <taxon>Eukaryota</taxon>
        <taxon>Metazoa</taxon>
        <taxon>Chordata</taxon>
        <taxon>Craniata</taxon>
        <taxon>Vertebrata</taxon>
        <taxon>Euteleostomi</taxon>
        <taxon>Actinopterygii</taxon>
        <taxon>Neopterygii</taxon>
        <taxon>Teleostei</taxon>
        <taxon>Ostariophysi</taxon>
        <taxon>Cypriniformes</taxon>
        <taxon>Cyprinidae</taxon>
        <taxon>Cyprininae</taxon>
        <taxon>Cyprinus</taxon>
    </lineage>
</organism>
<evidence type="ECO:0000313" key="6">
    <source>
        <dbReference type="Proteomes" id="UP000694701"/>
    </source>
</evidence>
<reference evidence="5" key="1">
    <citation type="submission" date="2025-08" db="UniProtKB">
        <authorList>
            <consortium name="Ensembl"/>
        </authorList>
    </citation>
    <scope>IDENTIFICATION</scope>
</reference>
<name>A0A8C2IW73_CYPCA</name>
<dbReference type="InterPro" id="IPR027417">
    <property type="entry name" value="P-loop_NTPase"/>
</dbReference>
<evidence type="ECO:0000256" key="1">
    <source>
        <dbReference type="ARBA" id="ARBA00008535"/>
    </source>
</evidence>
<proteinExistence type="inferred from homology"/>
<dbReference type="Ensembl" id="ENSCCRT00020093169.1">
    <property type="protein sequence ID" value="ENSCCRP00020085126.1"/>
    <property type="gene ID" value="ENSCCRG00020039218.1"/>
</dbReference>
<keyword evidence="3" id="KW-0342">GTP-binding</keyword>
<evidence type="ECO:0000256" key="3">
    <source>
        <dbReference type="ARBA" id="ARBA00023134"/>
    </source>
</evidence>
<evidence type="ECO:0000256" key="2">
    <source>
        <dbReference type="ARBA" id="ARBA00022741"/>
    </source>
</evidence>
<comment type="similarity">
    <text evidence="1">Belongs to the TRAFAC class TrmE-Era-EngA-EngB-Septin-like GTPase superfamily. AIG1/Toc34/Toc159-like paraseptin GTPase family. IAN subfamily.</text>
</comment>
<accession>A0A8C2IW73</accession>
<dbReference type="PANTHER" id="PTHR10903">
    <property type="entry name" value="GTPASE, IMAP FAMILY MEMBER-RELATED"/>
    <property type="match status" value="1"/>
</dbReference>
<dbReference type="Pfam" id="PF04548">
    <property type="entry name" value="AIG1"/>
    <property type="match status" value="1"/>
</dbReference>
<dbReference type="Proteomes" id="UP000694701">
    <property type="component" value="Unplaced"/>
</dbReference>
<evidence type="ECO:0000259" key="4">
    <source>
        <dbReference type="Pfam" id="PF04548"/>
    </source>
</evidence>
<keyword evidence="2" id="KW-0547">Nucleotide-binding</keyword>
<evidence type="ECO:0000313" key="5">
    <source>
        <dbReference type="Ensembl" id="ENSCCRP00020085126.1"/>
    </source>
</evidence>
<feature type="domain" description="AIG1-type G" evidence="4">
    <location>
        <begin position="18"/>
        <end position="197"/>
    </location>
</feature>
<dbReference type="Gene3D" id="3.40.50.300">
    <property type="entry name" value="P-loop containing nucleotide triphosphate hydrolases"/>
    <property type="match status" value="1"/>
</dbReference>
<dbReference type="GO" id="GO:0005525">
    <property type="term" value="F:GTP binding"/>
    <property type="evidence" value="ECO:0007669"/>
    <property type="project" value="UniProtKB-KW"/>
</dbReference>
<sequence length="218" mass="24989">MADKSSRKPVVLPKEEIRVVLLGSDTDVKAYCRNTILGLQIFSESSSTLRFFDRHAGIVLGRRVVIINTPNLLDLIHFSEEHDMRRFSHLNSPVHALLLVLKPEIFTNFESDTFNRIDQIFGEGASEYVIVVFMHEDQEYVNMQDLKTASRAMESLQQTCRQPIHHLKRNEDDTQVQKLLESIDKIVEENGGHYLMISEESRPVKKKQLALGKCLSPV</sequence>
<protein>
    <recommendedName>
        <fullName evidence="4">AIG1-type G domain-containing protein</fullName>
    </recommendedName>
</protein>
<dbReference type="PANTHER" id="PTHR10903:SF170">
    <property type="entry name" value="GTPASE IMAP FAMILY MEMBER 7"/>
    <property type="match status" value="1"/>
</dbReference>
<dbReference type="InterPro" id="IPR045058">
    <property type="entry name" value="GIMA/IAN/Toc"/>
</dbReference>
<dbReference type="InterPro" id="IPR006703">
    <property type="entry name" value="G_AIG1"/>
</dbReference>